<proteinExistence type="predicted"/>
<reference evidence="1 2" key="1">
    <citation type="journal article" date="2023" name="BMC Biol.">
        <title>The compact genome of the sponge Oopsacas minuta (Hexactinellida) is lacking key metazoan core genes.</title>
        <authorList>
            <person name="Santini S."/>
            <person name="Schenkelaars Q."/>
            <person name="Jourda C."/>
            <person name="Duchesne M."/>
            <person name="Belahbib H."/>
            <person name="Rocher C."/>
            <person name="Selva M."/>
            <person name="Riesgo A."/>
            <person name="Vervoort M."/>
            <person name="Leys S.P."/>
            <person name="Kodjabachian L."/>
            <person name="Le Bivic A."/>
            <person name="Borchiellini C."/>
            <person name="Claverie J.M."/>
            <person name="Renard E."/>
        </authorList>
    </citation>
    <scope>NUCLEOTIDE SEQUENCE [LARGE SCALE GENOMIC DNA]</scope>
    <source>
        <strain evidence="1">SPO-2</strain>
    </source>
</reference>
<evidence type="ECO:0000313" key="1">
    <source>
        <dbReference type="EMBL" id="KAI6650971.1"/>
    </source>
</evidence>
<protein>
    <submittedName>
        <fullName evidence="1">Uncharacterized protein</fullName>
    </submittedName>
</protein>
<organism evidence="1 2">
    <name type="scientific">Oopsacas minuta</name>
    <dbReference type="NCBI Taxonomy" id="111878"/>
    <lineage>
        <taxon>Eukaryota</taxon>
        <taxon>Metazoa</taxon>
        <taxon>Porifera</taxon>
        <taxon>Hexactinellida</taxon>
        <taxon>Hexasterophora</taxon>
        <taxon>Lyssacinosida</taxon>
        <taxon>Leucopsacidae</taxon>
        <taxon>Oopsacas</taxon>
    </lineage>
</organism>
<sequence>MYKFCTLEEVLNDEKEKLSKVKSYKQDQSVCNRNNSKIIESKLSNEKDKLVQSPIYDNVDVIPVGRGSSSFQVLPKQDYKIIDGVYGDIRYKKEMRPNINVKRPEVLPKPKLSMKQKKTILRHDPTDEIAATNIDNQEIQLKLQTEQDSSLKPRNQTTDNYIAMGFTKGEQQFVDIKNQLSNASREIPRPKPRELLGGSYVEMVTTEKCNAQLNSDNILYTKETDIPNLQKKYYYIEDAWEHQNIGGFAGSKYLEIEESNVKEYIHPIQSSKDVQSSSIHPLPRDELSDLLYEPVSSILREGGRGSDNSTNFTEIDNNSSKYYAFDVATDSISKERESITPNRDRNPVRIEKNEIKVRPRTKTDLPGSFFEDFSNNSELAKLGEKIRKQLESNK</sequence>
<name>A0AAV7JQI1_9METZ</name>
<dbReference type="EMBL" id="JAKMXF010000309">
    <property type="protein sequence ID" value="KAI6650971.1"/>
    <property type="molecule type" value="Genomic_DNA"/>
</dbReference>
<comment type="caution">
    <text evidence="1">The sequence shown here is derived from an EMBL/GenBank/DDBJ whole genome shotgun (WGS) entry which is preliminary data.</text>
</comment>
<keyword evidence="2" id="KW-1185">Reference proteome</keyword>
<dbReference type="Proteomes" id="UP001165289">
    <property type="component" value="Unassembled WGS sequence"/>
</dbReference>
<evidence type="ECO:0000313" key="2">
    <source>
        <dbReference type="Proteomes" id="UP001165289"/>
    </source>
</evidence>
<dbReference type="AlphaFoldDB" id="A0AAV7JQI1"/>
<accession>A0AAV7JQI1</accession>
<gene>
    <name evidence="1" type="ORF">LOD99_5810</name>
</gene>